<evidence type="ECO:0000256" key="5">
    <source>
        <dbReference type="ARBA" id="ARBA00023274"/>
    </source>
</evidence>
<keyword evidence="3 7" id="KW-0694">RNA-binding</keyword>
<dbReference type="EMBL" id="AP014836">
    <property type="protein sequence ID" value="BAW80045.1"/>
    <property type="molecule type" value="Genomic_DNA"/>
</dbReference>
<proteinExistence type="inferred from homology"/>
<evidence type="ECO:0000256" key="3">
    <source>
        <dbReference type="ARBA" id="ARBA00022884"/>
    </source>
</evidence>
<dbReference type="NCBIfam" id="TIGR00060">
    <property type="entry name" value="L18_bact"/>
    <property type="match status" value="1"/>
</dbReference>
<evidence type="ECO:0000256" key="7">
    <source>
        <dbReference type="HAMAP-Rule" id="MF_01337"/>
    </source>
</evidence>
<keyword evidence="5 7" id="KW-0687">Ribonucleoprotein</keyword>
<name>A0A1Q2SLM8_9GAMM</name>
<keyword evidence="2 7" id="KW-0699">rRNA-binding</keyword>
<sequence>MDKKIARLRRAIKTRCRLHSLGVVRLAVHRTSKHIYAQIIKPISGDIIVSASTVELSLRQELKNNTGNKEAAMVIGKRIAERAKAKGIHSIAFDRSGYRYHGRVKALADAAREGGLQF</sequence>
<dbReference type="CDD" id="cd00432">
    <property type="entry name" value="Ribosomal_L18_L5e"/>
    <property type="match status" value="1"/>
</dbReference>
<evidence type="ECO:0000256" key="4">
    <source>
        <dbReference type="ARBA" id="ARBA00022980"/>
    </source>
</evidence>
<dbReference type="RefSeq" id="WP_096526629.1">
    <property type="nucleotide sequence ID" value="NZ_AP014836.1"/>
</dbReference>
<dbReference type="KEGG" id="ntt:TAO_0675"/>
<gene>
    <name evidence="7" type="primary">rplR</name>
    <name evidence="8" type="ORF">TAO_0675</name>
</gene>
<comment type="function">
    <text evidence="7">This is one of the proteins that bind and probably mediate the attachment of the 5S RNA into the large ribosomal subunit, where it forms part of the central protuberance.</text>
</comment>
<evidence type="ECO:0000256" key="1">
    <source>
        <dbReference type="ARBA" id="ARBA00007116"/>
    </source>
</evidence>
<reference evidence="8 9" key="1">
    <citation type="journal article" date="2017" name="ISME J.">
        <title>An acid-tolerant ammonia-oxidizing ?-proteobacterium from soil.</title>
        <authorList>
            <person name="Hayatsu M."/>
            <person name="Tago K."/>
            <person name="Uchiyama I."/>
            <person name="Toyoda A."/>
            <person name="Wang Y."/>
            <person name="Shimomura Y."/>
            <person name="Okubo T."/>
            <person name="Kurisu F."/>
            <person name="Hirono Y."/>
            <person name="Nonaka K."/>
            <person name="Akiyama H."/>
            <person name="Itoh T."/>
            <person name="Takami H."/>
        </authorList>
    </citation>
    <scope>NUCLEOTIDE SEQUENCE [LARGE SCALE GENOMIC DNA]</scope>
    <source>
        <strain evidence="8 9">TAO100</strain>
    </source>
</reference>
<evidence type="ECO:0000256" key="6">
    <source>
        <dbReference type="ARBA" id="ARBA00035197"/>
    </source>
</evidence>
<keyword evidence="4 7" id="KW-0689">Ribosomal protein</keyword>
<dbReference type="Proteomes" id="UP000243679">
    <property type="component" value="Chromosome"/>
</dbReference>
<comment type="similarity">
    <text evidence="1 7">Belongs to the universal ribosomal protein uL18 family.</text>
</comment>
<dbReference type="GO" id="GO:0008097">
    <property type="term" value="F:5S rRNA binding"/>
    <property type="evidence" value="ECO:0007669"/>
    <property type="project" value="TreeGrafter"/>
</dbReference>
<dbReference type="FunFam" id="3.30.420.100:FF:000001">
    <property type="entry name" value="50S ribosomal protein L18"/>
    <property type="match status" value="1"/>
</dbReference>
<dbReference type="InterPro" id="IPR005484">
    <property type="entry name" value="Ribosomal_uL18_bac/plant/anim"/>
</dbReference>
<comment type="subunit">
    <text evidence="7">Part of the 50S ribosomal subunit; part of the 5S rRNA/L5/L18/L25 subcomplex. Contacts the 5S and 23S rRNAs.</text>
</comment>
<dbReference type="AlphaFoldDB" id="A0A1Q2SLM8"/>
<dbReference type="PANTHER" id="PTHR12899">
    <property type="entry name" value="39S RIBOSOMAL PROTEIN L18, MITOCHONDRIAL"/>
    <property type="match status" value="1"/>
</dbReference>
<dbReference type="SUPFAM" id="SSF53137">
    <property type="entry name" value="Translational machinery components"/>
    <property type="match status" value="1"/>
</dbReference>
<dbReference type="Gene3D" id="3.30.420.100">
    <property type="match status" value="1"/>
</dbReference>
<dbReference type="HAMAP" id="MF_01337_B">
    <property type="entry name" value="Ribosomal_uL18_B"/>
    <property type="match status" value="1"/>
</dbReference>
<keyword evidence="9" id="KW-1185">Reference proteome</keyword>
<dbReference type="GO" id="GO:0006412">
    <property type="term" value="P:translation"/>
    <property type="evidence" value="ECO:0007669"/>
    <property type="project" value="UniProtKB-UniRule"/>
</dbReference>
<dbReference type="InterPro" id="IPR004389">
    <property type="entry name" value="Ribosomal_uL18_bac-type"/>
</dbReference>
<dbReference type="GO" id="GO:0003735">
    <property type="term" value="F:structural constituent of ribosome"/>
    <property type="evidence" value="ECO:0007669"/>
    <property type="project" value="InterPro"/>
</dbReference>
<evidence type="ECO:0000313" key="8">
    <source>
        <dbReference type="EMBL" id="BAW80045.1"/>
    </source>
</evidence>
<evidence type="ECO:0000256" key="2">
    <source>
        <dbReference type="ARBA" id="ARBA00022730"/>
    </source>
</evidence>
<organism evidence="8 9">
    <name type="scientific">Candidatus Nitrosoglobus terrae</name>
    <dbReference type="NCBI Taxonomy" id="1630141"/>
    <lineage>
        <taxon>Bacteria</taxon>
        <taxon>Pseudomonadati</taxon>
        <taxon>Pseudomonadota</taxon>
        <taxon>Gammaproteobacteria</taxon>
        <taxon>Chromatiales</taxon>
        <taxon>Chromatiaceae</taxon>
        <taxon>Candidatus Nitrosoglobus</taxon>
    </lineage>
</organism>
<dbReference type="Pfam" id="PF00861">
    <property type="entry name" value="Ribosomal_L18p"/>
    <property type="match status" value="1"/>
</dbReference>
<dbReference type="OrthoDB" id="9810939at2"/>
<dbReference type="GO" id="GO:0022625">
    <property type="term" value="C:cytosolic large ribosomal subunit"/>
    <property type="evidence" value="ECO:0007669"/>
    <property type="project" value="TreeGrafter"/>
</dbReference>
<accession>A0A1Q2SLM8</accession>
<protein>
    <recommendedName>
        <fullName evidence="6 7">Large ribosomal subunit protein uL18</fullName>
    </recommendedName>
</protein>
<dbReference type="PANTHER" id="PTHR12899:SF3">
    <property type="entry name" value="LARGE RIBOSOMAL SUBUNIT PROTEIN UL18M"/>
    <property type="match status" value="1"/>
</dbReference>
<evidence type="ECO:0000313" key="9">
    <source>
        <dbReference type="Proteomes" id="UP000243679"/>
    </source>
</evidence>
<dbReference type="InterPro" id="IPR057268">
    <property type="entry name" value="Ribosomal_L18"/>
</dbReference>